<keyword evidence="1" id="KW-0472">Membrane</keyword>
<name>A0ABT0VN06_9LACO</name>
<accession>A0ABT0VN06</accession>
<evidence type="ECO:0000313" key="2">
    <source>
        <dbReference type="EMBL" id="MCM2437797.1"/>
    </source>
</evidence>
<dbReference type="RefSeq" id="WP_205143704.1">
    <property type="nucleotide sequence ID" value="NZ_JAFBDN010000009.1"/>
</dbReference>
<feature type="transmembrane region" description="Helical" evidence="1">
    <location>
        <begin position="12"/>
        <end position="32"/>
    </location>
</feature>
<gene>
    <name evidence="2" type="ORF">KAK10_07735</name>
</gene>
<keyword evidence="1" id="KW-0812">Transmembrane</keyword>
<organism evidence="2 3">
    <name type="scientific">Periweissella beninensis</name>
    <dbReference type="NCBI Taxonomy" id="504936"/>
    <lineage>
        <taxon>Bacteria</taxon>
        <taxon>Bacillati</taxon>
        <taxon>Bacillota</taxon>
        <taxon>Bacilli</taxon>
        <taxon>Lactobacillales</taxon>
        <taxon>Lactobacillaceae</taxon>
        <taxon>Periweissella</taxon>
    </lineage>
</organism>
<dbReference type="Proteomes" id="UP001057481">
    <property type="component" value="Unassembled WGS sequence"/>
</dbReference>
<reference evidence="2" key="1">
    <citation type="submission" date="2021-04" db="EMBL/GenBank/DDBJ databases">
        <title>Taxonomic assessment of Weissella genus.</title>
        <authorList>
            <person name="Fanelli F."/>
            <person name="Chieffi D."/>
            <person name="Dell'Aquila A."/>
            <person name="Gyu-Sung C."/>
            <person name="Franz C.M.A.P."/>
            <person name="Fusco V."/>
        </authorList>
    </citation>
    <scope>NUCLEOTIDE SEQUENCE</scope>
    <source>
        <strain evidence="2">LMG 25373</strain>
    </source>
</reference>
<proteinExistence type="predicted"/>
<evidence type="ECO:0000313" key="3">
    <source>
        <dbReference type="Proteomes" id="UP001057481"/>
    </source>
</evidence>
<dbReference type="EMBL" id="JAGMVS010000068">
    <property type="protein sequence ID" value="MCM2437797.1"/>
    <property type="molecule type" value="Genomic_DNA"/>
</dbReference>
<comment type="caution">
    <text evidence="2">The sequence shown here is derived from an EMBL/GenBank/DDBJ whole genome shotgun (WGS) entry which is preliminary data.</text>
</comment>
<evidence type="ECO:0000256" key="1">
    <source>
        <dbReference type="SAM" id="Phobius"/>
    </source>
</evidence>
<keyword evidence="1" id="KW-1133">Transmembrane helix</keyword>
<keyword evidence="3" id="KW-1185">Reference proteome</keyword>
<protein>
    <submittedName>
        <fullName evidence="2">Uncharacterized protein</fullName>
    </submittedName>
</protein>
<sequence>MSIIKSLIKHGVIVFTLVGIFFGSQQTINYLVTPKHPIQIKVSKGQLINMQAIDMLGH</sequence>